<keyword evidence="5" id="KW-0378">Hydrolase</keyword>
<dbReference type="AlphaFoldDB" id="A0A7G9YQY3"/>
<sequence length="114" mass="13400">MNENEAFLRHILDEIEFLANQCAELQFHELVADEVLKRASVRSLEVIGEATKNLSEEFKEKYPVVEWKKIAGMRDKLIHHYFGINWDIVWDVIQNKLPDMGNEIRILIEKEYGG</sequence>
<dbReference type="PANTHER" id="PTHR34139:SF1">
    <property type="entry name" value="RNASE MJ1380-RELATED"/>
    <property type="match status" value="1"/>
</dbReference>
<keyword evidence="4" id="KW-0547">Nucleotide-binding</keyword>
<dbReference type="GO" id="GO:0004540">
    <property type="term" value="F:RNA nuclease activity"/>
    <property type="evidence" value="ECO:0007669"/>
    <property type="project" value="InterPro"/>
</dbReference>
<evidence type="ECO:0000256" key="4">
    <source>
        <dbReference type="ARBA" id="ARBA00022741"/>
    </source>
</evidence>
<keyword evidence="2" id="KW-1277">Toxin-antitoxin system</keyword>
<evidence type="ECO:0000256" key="6">
    <source>
        <dbReference type="ARBA" id="ARBA00024207"/>
    </source>
</evidence>
<evidence type="ECO:0000256" key="1">
    <source>
        <dbReference type="ARBA" id="ARBA00022553"/>
    </source>
</evidence>
<comment type="similarity">
    <text evidence="6">Belongs to the HepT RNase toxin family.</text>
</comment>
<organism evidence="7">
    <name type="scientific">Candidatus Methanogaster sp. ANME-2c ERB4</name>
    <dbReference type="NCBI Taxonomy" id="2759911"/>
    <lineage>
        <taxon>Archaea</taxon>
        <taxon>Methanobacteriati</taxon>
        <taxon>Methanobacteriota</taxon>
        <taxon>Stenosarchaea group</taxon>
        <taxon>Methanomicrobia</taxon>
        <taxon>Methanosarcinales</taxon>
        <taxon>ANME-2 cluster</taxon>
        <taxon>Candidatus Methanogasteraceae</taxon>
        <taxon>Candidatus Methanogaster</taxon>
    </lineage>
</organism>
<evidence type="ECO:0008006" key="8">
    <source>
        <dbReference type="Google" id="ProtNLM"/>
    </source>
</evidence>
<dbReference type="Gene3D" id="1.20.120.580">
    <property type="entry name" value="bsu32300-like"/>
    <property type="match status" value="1"/>
</dbReference>
<protein>
    <recommendedName>
        <fullName evidence="8">DUF86 domain-containing protein</fullName>
    </recommendedName>
</protein>
<evidence type="ECO:0000256" key="5">
    <source>
        <dbReference type="ARBA" id="ARBA00022801"/>
    </source>
</evidence>
<dbReference type="InterPro" id="IPR008201">
    <property type="entry name" value="HepT-like"/>
</dbReference>
<reference evidence="7" key="1">
    <citation type="submission" date="2020-06" db="EMBL/GenBank/DDBJ databases">
        <title>Unique genomic features of the anaerobic methanotrophic archaea.</title>
        <authorList>
            <person name="Chadwick G.L."/>
            <person name="Skennerton C.T."/>
            <person name="Laso-Perez R."/>
            <person name="Leu A.O."/>
            <person name="Speth D.R."/>
            <person name="Yu H."/>
            <person name="Morgan-Lang C."/>
            <person name="Hatzenpichler R."/>
            <person name="Goudeau D."/>
            <person name="Malmstrom R."/>
            <person name="Brazelton W.J."/>
            <person name="Woyke T."/>
            <person name="Hallam S.J."/>
            <person name="Tyson G.W."/>
            <person name="Wegener G."/>
            <person name="Boetius A."/>
            <person name="Orphan V."/>
        </authorList>
    </citation>
    <scope>NUCLEOTIDE SEQUENCE</scope>
</reference>
<dbReference type="GO" id="GO:0000166">
    <property type="term" value="F:nucleotide binding"/>
    <property type="evidence" value="ECO:0007669"/>
    <property type="project" value="UniProtKB-KW"/>
</dbReference>
<dbReference type="Pfam" id="PF01934">
    <property type="entry name" value="HepT-like"/>
    <property type="match status" value="1"/>
</dbReference>
<name>A0A7G9YQY3_9EURY</name>
<dbReference type="InterPro" id="IPR037038">
    <property type="entry name" value="HepT-like_sf"/>
</dbReference>
<proteinExistence type="inferred from homology"/>
<evidence type="ECO:0000313" key="7">
    <source>
        <dbReference type="EMBL" id="QNO50417.1"/>
    </source>
</evidence>
<dbReference type="EMBL" id="MT631434">
    <property type="protein sequence ID" value="QNO50417.1"/>
    <property type="molecule type" value="Genomic_DNA"/>
</dbReference>
<keyword evidence="1" id="KW-0597">Phosphoprotein</keyword>
<dbReference type="PANTHER" id="PTHR34139">
    <property type="entry name" value="UPF0331 PROTEIN MJ0127"/>
    <property type="match status" value="1"/>
</dbReference>
<dbReference type="GO" id="GO:0016787">
    <property type="term" value="F:hydrolase activity"/>
    <property type="evidence" value="ECO:0007669"/>
    <property type="project" value="UniProtKB-KW"/>
</dbReference>
<evidence type="ECO:0000256" key="2">
    <source>
        <dbReference type="ARBA" id="ARBA00022649"/>
    </source>
</evidence>
<accession>A0A7G9YQY3</accession>
<keyword evidence="3" id="KW-0540">Nuclease</keyword>
<evidence type="ECO:0000256" key="3">
    <source>
        <dbReference type="ARBA" id="ARBA00022722"/>
    </source>
</evidence>
<gene>
    <name evidence="7" type="ORF">CKJHOKLD_00039</name>
</gene>
<dbReference type="GO" id="GO:0110001">
    <property type="term" value="C:toxin-antitoxin complex"/>
    <property type="evidence" value="ECO:0007669"/>
    <property type="project" value="InterPro"/>
</dbReference>
<dbReference type="InterPro" id="IPR051813">
    <property type="entry name" value="HepT_RNase_toxin"/>
</dbReference>